<dbReference type="Proteomes" id="UP001595960">
    <property type="component" value="Unassembled WGS sequence"/>
</dbReference>
<evidence type="ECO:0000313" key="3">
    <source>
        <dbReference type="Proteomes" id="UP001595960"/>
    </source>
</evidence>
<dbReference type="Gene3D" id="3.40.50.1820">
    <property type="entry name" value="alpha/beta hydrolase"/>
    <property type="match status" value="1"/>
</dbReference>
<comment type="caution">
    <text evidence="2">The sequence shown here is derived from an EMBL/GenBank/DDBJ whole genome shotgun (WGS) entry which is preliminary data.</text>
</comment>
<keyword evidence="2" id="KW-0378">Hydrolase</keyword>
<gene>
    <name evidence="2" type="ORF">ACFPER_10495</name>
</gene>
<keyword evidence="3" id="KW-1185">Reference proteome</keyword>
<evidence type="ECO:0000259" key="1">
    <source>
        <dbReference type="Pfam" id="PF12697"/>
    </source>
</evidence>
<name>A0ABV9R6Y0_9MICO</name>
<feature type="domain" description="AB hydrolase-1" evidence="1">
    <location>
        <begin position="32"/>
        <end position="279"/>
    </location>
</feature>
<dbReference type="InterPro" id="IPR000073">
    <property type="entry name" value="AB_hydrolase_1"/>
</dbReference>
<accession>A0ABV9R6Y0</accession>
<reference evidence="3" key="1">
    <citation type="journal article" date="2019" name="Int. J. Syst. Evol. Microbiol.">
        <title>The Global Catalogue of Microorganisms (GCM) 10K type strain sequencing project: providing services to taxonomists for standard genome sequencing and annotation.</title>
        <authorList>
            <consortium name="The Broad Institute Genomics Platform"/>
            <consortium name="The Broad Institute Genome Sequencing Center for Infectious Disease"/>
            <person name="Wu L."/>
            <person name="Ma J."/>
        </authorList>
    </citation>
    <scope>NUCLEOTIDE SEQUENCE [LARGE SCALE GENOMIC DNA]</scope>
    <source>
        <strain evidence="3">CGMCC 1.12192</strain>
    </source>
</reference>
<protein>
    <submittedName>
        <fullName evidence="2">Alpha/beta fold hydrolase</fullName>
    </submittedName>
</protein>
<sequence length="289" mass="29900">MQAIPGEPIRAVTPSGRTLAGAAYGPVDGTPVLFVAGAATGKAMRFGDDQLGRRSVRLLCLDRPGMGDSDPDPERTVASTAEDYRVFASAALGAAAPSLPVVANSQGSVFGLEIAARGWASSLTLVSPADEVAHPAIHRMLPAQVAELVDLVRDDPDAARGVFAAFTAEAMEQMVLTGSPERDRAVYEDPAFAAVYRAALAEGFANGGAGYVADTMMAMSPWSVDPGAVTCPVAVLFGADDRSHSPDLGETLAGRIPGSSRRVLPGEGGSLLWTRADLVLDVALGRRRG</sequence>
<dbReference type="SUPFAM" id="SSF53474">
    <property type="entry name" value="alpha/beta-Hydrolases"/>
    <property type="match status" value="1"/>
</dbReference>
<proteinExistence type="predicted"/>
<evidence type="ECO:0000313" key="2">
    <source>
        <dbReference type="EMBL" id="MFC4829222.1"/>
    </source>
</evidence>
<dbReference type="RefSeq" id="WP_204392762.1">
    <property type="nucleotide sequence ID" value="NZ_JAFBBW010000001.1"/>
</dbReference>
<organism evidence="2 3">
    <name type="scientific">Agromyces aurantiacus</name>
    <dbReference type="NCBI Taxonomy" id="165814"/>
    <lineage>
        <taxon>Bacteria</taxon>
        <taxon>Bacillati</taxon>
        <taxon>Actinomycetota</taxon>
        <taxon>Actinomycetes</taxon>
        <taxon>Micrococcales</taxon>
        <taxon>Microbacteriaceae</taxon>
        <taxon>Agromyces</taxon>
    </lineage>
</organism>
<dbReference type="GO" id="GO:0016787">
    <property type="term" value="F:hydrolase activity"/>
    <property type="evidence" value="ECO:0007669"/>
    <property type="project" value="UniProtKB-KW"/>
</dbReference>
<dbReference type="Pfam" id="PF12697">
    <property type="entry name" value="Abhydrolase_6"/>
    <property type="match status" value="1"/>
</dbReference>
<dbReference type="InterPro" id="IPR029058">
    <property type="entry name" value="AB_hydrolase_fold"/>
</dbReference>
<dbReference type="EMBL" id="JBHSJC010000001">
    <property type="protein sequence ID" value="MFC4829222.1"/>
    <property type="molecule type" value="Genomic_DNA"/>
</dbReference>